<dbReference type="Proteomes" id="UP000549113">
    <property type="component" value="Unassembled WGS sequence"/>
</dbReference>
<keyword evidence="4" id="KW-1185">Reference proteome</keyword>
<evidence type="ECO:0000313" key="3">
    <source>
        <dbReference type="EMBL" id="MBB4138217.1"/>
    </source>
</evidence>
<gene>
    <name evidence="3" type="ORF">BKA10_000011</name>
</gene>
<dbReference type="EMBL" id="JACIFH010000001">
    <property type="protein sequence ID" value="MBB4138217.1"/>
    <property type="molecule type" value="Genomic_DNA"/>
</dbReference>
<dbReference type="PROSITE" id="PS51257">
    <property type="entry name" value="PROKAR_LIPOPROTEIN"/>
    <property type="match status" value="1"/>
</dbReference>
<reference evidence="3 4" key="1">
    <citation type="submission" date="2020-08" db="EMBL/GenBank/DDBJ databases">
        <title>Sequencing the genomes of 1000 actinobacteria strains.</title>
        <authorList>
            <person name="Klenk H.-P."/>
        </authorList>
    </citation>
    <scope>NUCLEOTIDE SEQUENCE [LARGE SCALE GENOMIC DNA]</scope>
    <source>
        <strain evidence="3 4">DSM 19600</strain>
    </source>
</reference>
<dbReference type="InterPro" id="IPR038670">
    <property type="entry name" value="HslJ-like_sf"/>
</dbReference>
<dbReference type="Gene3D" id="2.40.128.270">
    <property type="match status" value="1"/>
</dbReference>
<protein>
    <recommendedName>
        <fullName evidence="2">DUF306 domain-containing protein</fullName>
    </recommendedName>
</protein>
<organism evidence="3 4">
    <name type="scientific">Microbacterium invictum</name>
    <dbReference type="NCBI Taxonomy" id="515415"/>
    <lineage>
        <taxon>Bacteria</taxon>
        <taxon>Bacillati</taxon>
        <taxon>Actinomycetota</taxon>
        <taxon>Actinomycetes</taxon>
        <taxon>Micrococcales</taxon>
        <taxon>Microbacteriaceae</taxon>
        <taxon>Microbacterium</taxon>
    </lineage>
</organism>
<feature type="domain" description="DUF306" evidence="2">
    <location>
        <begin position="38"/>
        <end position="113"/>
    </location>
</feature>
<evidence type="ECO:0000256" key="1">
    <source>
        <dbReference type="SAM" id="SignalP"/>
    </source>
</evidence>
<accession>A0AA40SL59</accession>
<dbReference type="AlphaFoldDB" id="A0AA40SL59"/>
<evidence type="ECO:0000313" key="4">
    <source>
        <dbReference type="Proteomes" id="UP000549113"/>
    </source>
</evidence>
<name>A0AA40SL59_9MICO</name>
<dbReference type="RefSeq" id="WP_183497797.1">
    <property type="nucleotide sequence ID" value="NZ_BAABCO010000003.1"/>
</dbReference>
<dbReference type="Pfam" id="PF03724">
    <property type="entry name" value="META"/>
    <property type="match status" value="1"/>
</dbReference>
<evidence type="ECO:0000259" key="2">
    <source>
        <dbReference type="Pfam" id="PF03724"/>
    </source>
</evidence>
<feature type="signal peptide" evidence="1">
    <location>
        <begin position="1"/>
        <end position="21"/>
    </location>
</feature>
<dbReference type="InterPro" id="IPR005184">
    <property type="entry name" value="DUF306_Meta_HslJ"/>
</dbReference>
<proteinExistence type="predicted"/>
<feature type="chain" id="PRO_5041328327" description="DUF306 domain-containing protein" evidence="1">
    <location>
        <begin position="22"/>
        <end position="123"/>
    </location>
</feature>
<keyword evidence="1" id="KW-0732">Signal</keyword>
<sequence>MRSRRALILLAVVLLAGCAPSAPETSRGDPVGTWGTVAERSAYLVIDADGSLGGHDGCNGFGGSWEQSAAEDPIVFADVYMTLMACDFGDQWLTAGRSALVDGDRIVVFDEDGEVLGSLPRTA</sequence>
<comment type="caution">
    <text evidence="3">The sequence shown here is derived from an EMBL/GenBank/DDBJ whole genome shotgun (WGS) entry which is preliminary data.</text>
</comment>